<dbReference type="AlphaFoldDB" id="A0A922HPJ6"/>
<dbReference type="Proteomes" id="UP000790347">
    <property type="component" value="Unassembled WGS sequence"/>
</dbReference>
<keyword evidence="2" id="KW-1185">Reference proteome</keyword>
<sequence length="82" mass="9977">MATCRQRKIVRSKIFINGMEKKMSCINHYGNTFGWHELFHEYLHHHNHHKNHKNHKCLTSLMPLNHIYVNVSNKIYQTLYYP</sequence>
<reference evidence="1" key="2">
    <citation type="journal article" date="2022" name="Res Sq">
        <title>Comparative Genomics Reveals Insights into the Divergent Evolution of Astigmatic Mites and Household Pest Adaptations.</title>
        <authorList>
            <person name="Xiong Q."/>
            <person name="Wan A.T.-Y."/>
            <person name="Liu X.-Y."/>
            <person name="Fung C.S.-H."/>
            <person name="Xiao X."/>
            <person name="Malainual N."/>
            <person name="Hou J."/>
            <person name="Wang L."/>
            <person name="Wang M."/>
            <person name="Yang K."/>
            <person name="Cui Y."/>
            <person name="Leung E."/>
            <person name="Nong W."/>
            <person name="Shin S.-K."/>
            <person name="Au S."/>
            <person name="Jeong K.Y."/>
            <person name="Chew F.T."/>
            <person name="Hui J."/>
            <person name="Leung T.F."/>
            <person name="Tungtrongchitr A."/>
            <person name="Zhong N."/>
            <person name="Liu Z."/>
            <person name="Tsui S."/>
        </authorList>
    </citation>
    <scope>NUCLEOTIDE SEQUENCE</scope>
    <source>
        <strain evidence="1">Derf</strain>
        <tissue evidence="1">Whole organism</tissue>
    </source>
</reference>
<dbReference type="EMBL" id="ASGP02000006">
    <property type="protein sequence ID" value="KAH9501585.1"/>
    <property type="molecule type" value="Genomic_DNA"/>
</dbReference>
<evidence type="ECO:0000313" key="2">
    <source>
        <dbReference type="Proteomes" id="UP000790347"/>
    </source>
</evidence>
<accession>A0A922HPJ6</accession>
<gene>
    <name evidence="1" type="primary">ETS1_2</name>
    <name evidence="1" type="ORF">DERF_012421</name>
</gene>
<organism evidence="1 2">
    <name type="scientific">Dermatophagoides farinae</name>
    <name type="common">American house dust mite</name>
    <dbReference type="NCBI Taxonomy" id="6954"/>
    <lineage>
        <taxon>Eukaryota</taxon>
        <taxon>Metazoa</taxon>
        <taxon>Ecdysozoa</taxon>
        <taxon>Arthropoda</taxon>
        <taxon>Chelicerata</taxon>
        <taxon>Arachnida</taxon>
        <taxon>Acari</taxon>
        <taxon>Acariformes</taxon>
        <taxon>Sarcoptiformes</taxon>
        <taxon>Astigmata</taxon>
        <taxon>Psoroptidia</taxon>
        <taxon>Analgoidea</taxon>
        <taxon>Pyroglyphidae</taxon>
        <taxon>Dermatophagoidinae</taxon>
        <taxon>Dermatophagoides</taxon>
    </lineage>
</organism>
<reference evidence="1" key="1">
    <citation type="submission" date="2013-05" db="EMBL/GenBank/DDBJ databases">
        <authorList>
            <person name="Yim A.K.Y."/>
            <person name="Chan T.F."/>
            <person name="Ji K.M."/>
            <person name="Liu X.Y."/>
            <person name="Zhou J.W."/>
            <person name="Li R.Q."/>
            <person name="Yang K.Y."/>
            <person name="Li J."/>
            <person name="Li M."/>
            <person name="Law P.T.W."/>
            <person name="Wu Y.L."/>
            <person name="Cai Z.L."/>
            <person name="Qin H."/>
            <person name="Bao Y."/>
            <person name="Leung R.K.K."/>
            <person name="Ng P.K.S."/>
            <person name="Zou J."/>
            <person name="Zhong X.J."/>
            <person name="Ran P.X."/>
            <person name="Zhong N.S."/>
            <person name="Liu Z.G."/>
            <person name="Tsui S.K.W."/>
        </authorList>
    </citation>
    <scope>NUCLEOTIDE SEQUENCE</scope>
    <source>
        <strain evidence="1">Derf</strain>
        <tissue evidence="1">Whole organism</tissue>
    </source>
</reference>
<proteinExistence type="predicted"/>
<comment type="caution">
    <text evidence="1">The sequence shown here is derived from an EMBL/GenBank/DDBJ whole genome shotgun (WGS) entry which is preliminary data.</text>
</comment>
<evidence type="ECO:0000313" key="1">
    <source>
        <dbReference type="EMBL" id="KAH9501585.1"/>
    </source>
</evidence>
<name>A0A922HPJ6_DERFA</name>
<protein>
    <submittedName>
        <fullName evidence="1">Protein C-ets-1, variant 6</fullName>
    </submittedName>
</protein>